<evidence type="ECO:0000256" key="2">
    <source>
        <dbReference type="ARBA" id="ARBA00022723"/>
    </source>
</evidence>
<proteinExistence type="inferred from homology"/>
<feature type="binding site" evidence="4">
    <location>
        <position position="110"/>
    </location>
    <ligand>
        <name>Fe cation</name>
        <dbReference type="ChEBI" id="CHEBI:24875"/>
        <label>2</label>
    </ligand>
</feature>
<dbReference type="InterPro" id="IPR012827">
    <property type="entry name" value="Hemerythrin_metal-bd"/>
</dbReference>
<dbReference type="PANTHER" id="PTHR37164:SF1">
    <property type="entry name" value="BACTERIOHEMERYTHRIN"/>
    <property type="match status" value="1"/>
</dbReference>
<name>A0A8S4PRB5_OWEFU</name>
<dbReference type="OrthoDB" id="10249344at2759"/>
<organism evidence="6 7">
    <name type="scientific">Owenia fusiformis</name>
    <name type="common">Polychaete worm</name>
    <dbReference type="NCBI Taxonomy" id="6347"/>
    <lineage>
        <taxon>Eukaryota</taxon>
        <taxon>Metazoa</taxon>
        <taxon>Spiralia</taxon>
        <taxon>Lophotrochozoa</taxon>
        <taxon>Annelida</taxon>
        <taxon>Polychaeta</taxon>
        <taxon>Sedentaria</taxon>
        <taxon>Canalipalpata</taxon>
        <taxon>Sabellida</taxon>
        <taxon>Oweniida</taxon>
        <taxon>Oweniidae</taxon>
        <taxon>Owenia</taxon>
    </lineage>
</organism>
<dbReference type="EMBL" id="CAIIXF020000010">
    <property type="protein sequence ID" value="CAH1796368.1"/>
    <property type="molecule type" value="Genomic_DNA"/>
</dbReference>
<dbReference type="AlphaFoldDB" id="A0A8S4PRB5"/>
<feature type="binding site" evidence="4">
    <location>
        <position position="81"/>
    </location>
    <ligand>
        <name>Fe cation</name>
        <dbReference type="ChEBI" id="CHEBI:24875"/>
        <label>2</label>
    </ligand>
</feature>
<dbReference type="InterPro" id="IPR012312">
    <property type="entry name" value="Hemerythrin-like"/>
</dbReference>
<evidence type="ECO:0000256" key="1">
    <source>
        <dbReference type="ARBA" id="ARBA00010587"/>
    </source>
</evidence>
<gene>
    <name evidence="6" type="ORF">OFUS_LOCUS20787</name>
</gene>
<dbReference type="SUPFAM" id="SSF47188">
    <property type="entry name" value="Hemerythrin-like"/>
    <property type="match status" value="1"/>
</dbReference>
<dbReference type="PIRSF" id="PIRSF002033">
    <property type="entry name" value="Hemerythrin"/>
    <property type="match status" value="1"/>
</dbReference>
<keyword evidence="7" id="KW-1185">Reference proteome</keyword>
<feature type="binding site" evidence="4">
    <location>
        <position position="115"/>
    </location>
    <ligand>
        <name>Fe cation</name>
        <dbReference type="ChEBI" id="CHEBI:24875"/>
        <label>2</label>
    </ligand>
</feature>
<feature type="binding site" evidence="4">
    <location>
        <position position="56"/>
    </location>
    <ligand>
        <name>Fe cation</name>
        <dbReference type="ChEBI" id="CHEBI:24875"/>
        <label>1</label>
    </ligand>
</feature>
<evidence type="ECO:0000259" key="5">
    <source>
        <dbReference type="Pfam" id="PF01814"/>
    </source>
</evidence>
<dbReference type="CDD" id="cd12107">
    <property type="entry name" value="Hemerythrin"/>
    <property type="match status" value="1"/>
</dbReference>
<feature type="binding site" evidence="4">
    <location>
        <position position="60"/>
    </location>
    <ligand>
        <name>Fe cation</name>
        <dbReference type="ChEBI" id="CHEBI:24875"/>
        <label>2</label>
    </ligand>
</feature>
<dbReference type="Pfam" id="PF01814">
    <property type="entry name" value="Hemerythrin"/>
    <property type="match status" value="1"/>
</dbReference>
<feature type="binding site" evidence="4">
    <location>
        <position position="115"/>
    </location>
    <ligand>
        <name>Fe cation</name>
        <dbReference type="ChEBI" id="CHEBI:24875"/>
        <label>1</label>
    </ligand>
</feature>
<comment type="similarity">
    <text evidence="1">Belongs to the hemerythrin family.</text>
</comment>
<dbReference type="InterPro" id="IPR050669">
    <property type="entry name" value="Hemerythrin"/>
</dbReference>
<dbReference type="InterPro" id="IPR002063">
    <property type="entry name" value="Haemerythrin"/>
</dbReference>
<dbReference type="PANTHER" id="PTHR37164">
    <property type="entry name" value="BACTERIOHEMERYTHRIN"/>
    <property type="match status" value="1"/>
</dbReference>
<feature type="binding site" evidence="4">
    <location>
        <position position="26"/>
    </location>
    <ligand>
        <name>Fe cation</name>
        <dbReference type="ChEBI" id="CHEBI:24875"/>
        <label>1</label>
    </ligand>
</feature>
<evidence type="ECO:0000313" key="7">
    <source>
        <dbReference type="Proteomes" id="UP000749559"/>
    </source>
</evidence>
<keyword evidence="2 4" id="KW-0479">Metal-binding</keyword>
<feature type="binding site" evidence="4">
    <location>
        <position position="60"/>
    </location>
    <ligand>
        <name>Fe cation</name>
        <dbReference type="ChEBI" id="CHEBI:24875"/>
        <label>1</label>
    </ligand>
</feature>
<accession>A0A8S4PRB5</accession>
<dbReference type="GO" id="GO:0005506">
    <property type="term" value="F:iron ion binding"/>
    <property type="evidence" value="ECO:0007669"/>
    <property type="project" value="InterPro"/>
</dbReference>
<dbReference type="PRINTS" id="PR00186">
    <property type="entry name" value="HEMERYTHRIN"/>
</dbReference>
<comment type="caution">
    <text evidence="6">The sequence shown here is derived from an EMBL/GenBank/DDBJ whole genome shotgun (WGS) entry which is preliminary data.</text>
</comment>
<sequence length="123" mass="14007">MSFEIPEPYVWDDSFCVFYALLDDEHKGLFKGIFDLAAKPTDAAVLGSLISLVEKHFADEEEMMIAKKYDEKLLTPHQKAHRDFVSDLKGLAAPVNKDSIDFAKKWLVNHIKGTDFKYKGRLG</sequence>
<dbReference type="NCBIfam" id="TIGR00058">
    <property type="entry name" value="Hemerythrin"/>
    <property type="match status" value="1"/>
</dbReference>
<evidence type="ECO:0000256" key="3">
    <source>
        <dbReference type="ARBA" id="ARBA00023004"/>
    </source>
</evidence>
<dbReference type="InterPro" id="IPR035938">
    <property type="entry name" value="Hemerythrin-like_sf"/>
</dbReference>
<dbReference type="Gene3D" id="1.20.120.50">
    <property type="entry name" value="Hemerythrin-like"/>
    <property type="match status" value="1"/>
</dbReference>
<dbReference type="Proteomes" id="UP000749559">
    <property type="component" value="Unassembled WGS sequence"/>
</dbReference>
<feature type="domain" description="Hemerythrin-like" evidence="5">
    <location>
        <begin position="19"/>
        <end position="121"/>
    </location>
</feature>
<feature type="binding site" evidence="4">
    <location>
        <position position="77"/>
    </location>
    <ligand>
        <name>Fe cation</name>
        <dbReference type="ChEBI" id="CHEBI:24875"/>
        <label>2</label>
    </ligand>
</feature>
<evidence type="ECO:0000256" key="4">
    <source>
        <dbReference type="PIRSR" id="PIRSR002033-1"/>
    </source>
</evidence>
<dbReference type="NCBIfam" id="TIGR02481">
    <property type="entry name" value="hemeryth_dom"/>
    <property type="match status" value="1"/>
</dbReference>
<keyword evidence="3 4" id="KW-0408">Iron</keyword>
<protein>
    <recommendedName>
        <fullName evidence="5">Hemerythrin-like domain-containing protein</fullName>
    </recommendedName>
</protein>
<evidence type="ECO:0000313" key="6">
    <source>
        <dbReference type="EMBL" id="CAH1796368.1"/>
    </source>
</evidence>
<reference evidence="6" key="1">
    <citation type="submission" date="2022-03" db="EMBL/GenBank/DDBJ databases">
        <authorList>
            <person name="Martin C."/>
        </authorList>
    </citation>
    <scope>NUCLEOTIDE SEQUENCE</scope>
</reference>